<dbReference type="Proteomes" id="UP000325003">
    <property type="component" value="Unassembled WGS sequence"/>
</dbReference>
<dbReference type="AlphaFoldDB" id="A0A5B1LG59"/>
<feature type="domain" description="Mammalian cell entry C-terminal" evidence="2">
    <location>
        <begin position="115"/>
        <end position="294"/>
    </location>
</feature>
<evidence type="ECO:0000259" key="2">
    <source>
        <dbReference type="Pfam" id="PF11887"/>
    </source>
</evidence>
<evidence type="ECO:0000313" key="3">
    <source>
        <dbReference type="EMBL" id="KAA1419344.1"/>
    </source>
</evidence>
<keyword evidence="4" id="KW-1185">Reference proteome</keyword>
<evidence type="ECO:0000259" key="1">
    <source>
        <dbReference type="Pfam" id="PF02470"/>
    </source>
</evidence>
<reference evidence="3 4" key="1">
    <citation type="submission" date="2019-09" db="EMBL/GenBank/DDBJ databases">
        <title>Nocardioides panacisoli sp. nov., isolated from the soil of a ginseng field.</title>
        <authorList>
            <person name="Cho C."/>
        </authorList>
    </citation>
    <scope>NUCLEOTIDE SEQUENCE [LARGE SCALE GENOMIC DNA]</scope>
    <source>
        <strain evidence="3 4">BN130099</strain>
    </source>
</reference>
<dbReference type="InterPro" id="IPR005693">
    <property type="entry name" value="Mce"/>
</dbReference>
<dbReference type="PANTHER" id="PTHR33371:SF4">
    <property type="entry name" value="INTERMEMBRANE PHOSPHOLIPID TRANSPORT SYSTEM BINDING PROTEIN MLAD"/>
    <property type="match status" value="1"/>
</dbReference>
<dbReference type="InterPro" id="IPR052336">
    <property type="entry name" value="MlaD_Phospholipid_Transporter"/>
</dbReference>
<dbReference type="PANTHER" id="PTHR33371">
    <property type="entry name" value="INTERMEMBRANE PHOSPHOLIPID TRANSPORT SYSTEM BINDING PROTEIN MLAD-RELATED"/>
    <property type="match status" value="1"/>
</dbReference>
<reference evidence="3 4" key="2">
    <citation type="submission" date="2019-09" db="EMBL/GenBank/DDBJ databases">
        <authorList>
            <person name="Jin C."/>
        </authorList>
    </citation>
    <scope>NUCLEOTIDE SEQUENCE [LARGE SCALE GENOMIC DNA]</scope>
    <source>
        <strain evidence="3 4">BN130099</strain>
    </source>
</reference>
<dbReference type="NCBIfam" id="TIGR00996">
    <property type="entry name" value="Mtu_fam_mce"/>
    <property type="match status" value="1"/>
</dbReference>
<organism evidence="3 4">
    <name type="scientific">Nocardioides humilatus</name>
    <dbReference type="NCBI Taxonomy" id="2607660"/>
    <lineage>
        <taxon>Bacteria</taxon>
        <taxon>Bacillati</taxon>
        <taxon>Actinomycetota</taxon>
        <taxon>Actinomycetes</taxon>
        <taxon>Propionibacteriales</taxon>
        <taxon>Nocardioidaceae</taxon>
        <taxon>Nocardioides</taxon>
    </lineage>
</organism>
<dbReference type="Pfam" id="PF02470">
    <property type="entry name" value="MlaD"/>
    <property type="match status" value="1"/>
</dbReference>
<dbReference type="EMBL" id="VUJV01000003">
    <property type="protein sequence ID" value="KAA1419344.1"/>
    <property type="molecule type" value="Genomic_DNA"/>
</dbReference>
<gene>
    <name evidence="3" type="ORF">F0U44_12955</name>
</gene>
<comment type="caution">
    <text evidence="3">The sequence shown here is derived from an EMBL/GenBank/DDBJ whole genome shotgun (WGS) entry which is preliminary data.</text>
</comment>
<sequence length="331" mass="34973">MSRVAAVRGRAAVLVIAVAVVAGLLVALRATTHEEPVRVTAEFESTVGLYAGSDVRVLGVKVGKVAGVHPDGDLVEVDLEVDPDIAIGASTAAVIVAPTLVSDRYVQLSEPWTSGPRLESGATIPVERTAVPVEVDQLYESLDQVVSLLGPEGANQDGALAELIAVAADNLGGNGRRVRQVLADLGQAAGTLSDSGDDTFATVKNIDRLARTLLANDGHVSDVDQQLARVTRVLATDRQAMRAGLRNLAAALGLVERFIEDNHDHIDTSVKELRQTARLLVQRRRSLAQLLAVAPVTVQNLLRSYDSAGHRLVGRGNPNDVTIWDPLGGGR</sequence>
<dbReference type="Pfam" id="PF11887">
    <property type="entry name" value="Mce4_CUP1"/>
    <property type="match status" value="1"/>
</dbReference>
<dbReference type="InterPro" id="IPR003399">
    <property type="entry name" value="Mce/MlaD"/>
</dbReference>
<protein>
    <submittedName>
        <fullName evidence="3">MCE family protein</fullName>
    </submittedName>
</protein>
<feature type="domain" description="Mce/MlaD" evidence="1">
    <location>
        <begin position="36"/>
        <end position="110"/>
    </location>
</feature>
<dbReference type="InterPro" id="IPR024516">
    <property type="entry name" value="Mce_C"/>
</dbReference>
<dbReference type="GO" id="GO:0005576">
    <property type="term" value="C:extracellular region"/>
    <property type="evidence" value="ECO:0007669"/>
    <property type="project" value="TreeGrafter"/>
</dbReference>
<name>A0A5B1LG59_9ACTN</name>
<evidence type="ECO:0000313" key="4">
    <source>
        <dbReference type="Proteomes" id="UP000325003"/>
    </source>
</evidence>
<accession>A0A5B1LG59</accession>
<proteinExistence type="predicted"/>